<dbReference type="InterPro" id="IPR013783">
    <property type="entry name" value="Ig-like_fold"/>
</dbReference>
<dbReference type="RefSeq" id="WP_135524861.1">
    <property type="nucleotide sequence ID" value="NZ_SRLH01000001.1"/>
</dbReference>
<dbReference type="GO" id="GO:0000155">
    <property type="term" value="F:phosphorelay sensor kinase activity"/>
    <property type="evidence" value="ECO:0007669"/>
    <property type="project" value="TreeGrafter"/>
</dbReference>
<comment type="caution">
    <text evidence="5">The sequence shown here is derived from an EMBL/GenBank/DDBJ whole genome shotgun (WGS) entry which is preliminary data.</text>
</comment>
<dbReference type="Gene3D" id="2.60.40.10">
    <property type="entry name" value="Immunoglobulins"/>
    <property type="match status" value="1"/>
</dbReference>
<dbReference type="InterPro" id="IPR011110">
    <property type="entry name" value="Reg_prop"/>
</dbReference>
<name>A0A4Z0LCQ7_9FLAO</name>
<feature type="chain" id="PRO_5021410506" description="HTH LytTR-type domain-containing protein" evidence="3">
    <location>
        <begin position="21"/>
        <end position="858"/>
    </location>
</feature>
<feature type="transmembrane region" description="Helical" evidence="2">
    <location>
        <begin position="712"/>
        <end position="730"/>
    </location>
</feature>
<dbReference type="GO" id="GO:0003677">
    <property type="term" value="F:DNA binding"/>
    <property type="evidence" value="ECO:0007669"/>
    <property type="project" value="InterPro"/>
</dbReference>
<dbReference type="InterPro" id="IPR007492">
    <property type="entry name" value="LytTR_DNA-bd_dom"/>
</dbReference>
<dbReference type="Pfam" id="PF07494">
    <property type="entry name" value="Reg_prop"/>
    <property type="match status" value="2"/>
</dbReference>
<dbReference type="SUPFAM" id="SSF101898">
    <property type="entry name" value="NHL repeat"/>
    <property type="match status" value="1"/>
</dbReference>
<dbReference type="EMBL" id="SRLH01000001">
    <property type="protein sequence ID" value="TGD59654.1"/>
    <property type="molecule type" value="Genomic_DNA"/>
</dbReference>
<dbReference type="PANTHER" id="PTHR43547">
    <property type="entry name" value="TWO-COMPONENT HISTIDINE KINASE"/>
    <property type="match status" value="1"/>
</dbReference>
<accession>A0A4Z0LCQ7</accession>
<dbReference type="Gene3D" id="2.40.50.1020">
    <property type="entry name" value="LytTr DNA-binding domain"/>
    <property type="match status" value="1"/>
</dbReference>
<evidence type="ECO:0000256" key="2">
    <source>
        <dbReference type="SAM" id="Phobius"/>
    </source>
</evidence>
<feature type="domain" description="HTH LytTR-type" evidence="4">
    <location>
        <begin position="760"/>
        <end position="858"/>
    </location>
</feature>
<keyword evidence="2" id="KW-1133">Transmembrane helix</keyword>
<dbReference type="InterPro" id="IPR011123">
    <property type="entry name" value="Y_Y_Y"/>
</dbReference>
<keyword evidence="2" id="KW-0812">Transmembrane</keyword>
<dbReference type="PROSITE" id="PS50930">
    <property type="entry name" value="HTH_LYTTR"/>
    <property type="match status" value="1"/>
</dbReference>
<protein>
    <recommendedName>
        <fullName evidence="4">HTH LytTR-type domain-containing protein</fullName>
    </recommendedName>
</protein>
<dbReference type="AlphaFoldDB" id="A0A4Z0LCQ7"/>
<organism evidence="5 6">
    <name type="scientific">Flavobacterium humi</name>
    <dbReference type="NCBI Taxonomy" id="2562683"/>
    <lineage>
        <taxon>Bacteria</taxon>
        <taxon>Pseudomonadati</taxon>
        <taxon>Bacteroidota</taxon>
        <taxon>Flavobacteriia</taxon>
        <taxon>Flavobacteriales</taxon>
        <taxon>Flavobacteriaceae</taxon>
        <taxon>Flavobacterium</taxon>
    </lineage>
</organism>
<evidence type="ECO:0000256" key="1">
    <source>
        <dbReference type="ARBA" id="ARBA00022553"/>
    </source>
</evidence>
<proteinExistence type="predicted"/>
<dbReference type="OrthoDB" id="9809670at2"/>
<dbReference type="Pfam" id="PF07495">
    <property type="entry name" value="Y_Y_Y"/>
    <property type="match status" value="1"/>
</dbReference>
<reference evidence="5 6" key="1">
    <citation type="submission" date="2019-04" db="EMBL/GenBank/DDBJ databases">
        <title>Flavobacterium sp. strain DS2-A Genome sequencing and assembly.</title>
        <authorList>
            <person name="Kim I."/>
        </authorList>
    </citation>
    <scope>NUCLEOTIDE SEQUENCE [LARGE SCALE GENOMIC DNA]</scope>
    <source>
        <strain evidence="5 6">DS2-A</strain>
    </source>
</reference>
<feature type="signal peptide" evidence="3">
    <location>
        <begin position="1"/>
        <end position="20"/>
    </location>
</feature>
<keyword evidence="2" id="KW-0472">Membrane</keyword>
<evidence type="ECO:0000313" key="6">
    <source>
        <dbReference type="Proteomes" id="UP000297407"/>
    </source>
</evidence>
<dbReference type="InterPro" id="IPR015943">
    <property type="entry name" value="WD40/YVTN_repeat-like_dom_sf"/>
</dbReference>
<gene>
    <name evidence="5" type="ORF">E4635_01605</name>
</gene>
<dbReference type="Pfam" id="PF04397">
    <property type="entry name" value="LytTR"/>
    <property type="match status" value="1"/>
</dbReference>
<dbReference type="SMART" id="SM00850">
    <property type="entry name" value="LytTR"/>
    <property type="match status" value="1"/>
</dbReference>
<dbReference type="Proteomes" id="UP000297407">
    <property type="component" value="Unassembled WGS sequence"/>
</dbReference>
<evidence type="ECO:0000259" key="4">
    <source>
        <dbReference type="PROSITE" id="PS50930"/>
    </source>
</evidence>
<evidence type="ECO:0000256" key="3">
    <source>
        <dbReference type="SAM" id="SignalP"/>
    </source>
</evidence>
<keyword evidence="6" id="KW-1185">Reference proteome</keyword>
<evidence type="ECO:0000313" key="5">
    <source>
        <dbReference type="EMBL" id="TGD59654.1"/>
    </source>
</evidence>
<dbReference type="PANTHER" id="PTHR43547:SF2">
    <property type="entry name" value="HYBRID SIGNAL TRANSDUCTION HISTIDINE KINASE C"/>
    <property type="match status" value="1"/>
</dbReference>
<dbReference type="Gene3D" id="2.130.10.10">
    <property type="entry name" value="YVTN repeat-like/Quinoprotein amine dehydrogenase"/>
    <property type="match status" value="2"/>
</dbReference>
<keyword evidence="3" id="KW-0732">Signal</keyword>
<keyword evidence="1" id="KW-0597">Phosphoprotein</keyword>
<sequence>MKLQHTVIILLFVHYFSAKAQEFKNFTTEEGLPSNEVYGVFQDKNGAMWFSTDRGICQYNGYEFKRYEPKDGLTDITVFDFYPQQNGTVWCSTFNKKVFYFENGSNQFVPYKYNNRITAFLRKYSKTSFFIKYLAVDKDGTVFLSNGMALFSIDANGKTSELCKPVIIDRKVMIKTKNYTPDLFNRKINSQQEVFFASDTKVPSPLTLPNNLAVLRNIVSLDQGKKLVVSENVVEIVSPNSPSLKINNGTSQPISGGKMGQGHFWVGYRSNGLRIFDLTGKCVAHYLPHATVSNVFRDCYGGLWVTTNDYGVYYASSHQVKRFEMENKVVHSLTKDNDGNLFIGTYNGDIYQKGKKQPIIRLKKAITSYPAYVQFHEYKSATVFSHNNKLYLGNTLDRNDFIQVTKMSDDNPEALCLIQFGVCTIWEKDRILSDTLAFRVHDISRIGPKNYLATMEGLKIMVNGKVYKKKGTQFSNRIDDIDYDRHNGILYGATLGKGVLIYNTIKNTVQTIDKTKGLSSDIVTEIYIENPKTIWACTNYGLNRIRFASSGSYKVDYLSTANGLLSNQIKDVEIINDSIYIGTGKGLNVISKKEFDALLSEKKYFLRLKDLYINSNLYKGNREKMHLSYNENQIDFVAEAVSFSGNKEIEYRYKMKGLDKEWKTTRERKFSYAYIPPGDYTLLVKVLDDGRSFSKECVMLPIHIDKPFWKTYWFLGIMGLVFGAVIYFFFKIRVLSYNEDIVRELLRLLLKRIKRKDDYFAFKESGKEIRVRTSEILFVRSSGNYIDIVTASKTYTVRGKIGDFLSLVRDPLEFLRIHRSYIIRIDKVQQKSKKAVYVHQDEIPVGETYLPELDKILF</sequence>